<dbReference type="InterPro" id="IPR041286">
    <property type="entry name" value="MBG_2"/>
</dbReference>
<feature type="region of interest" description="Disordered" evidence="1">
    <location>
        <begin position="1"/>
        <end position="175"/>
    </location>
</feature>
<dbReference type="Proteomes" id="UP000639859">
    <property type="component" value="Unassembled WGS sequence"/>
</dbReference>
<organism evidence="3 4">
    <name type="scientific">Caulobacter hibisci</name>
    <dbReference type="NCBI Taxonomy" id="2035993"/>
    <lineage>
        <taxon>Bacteria</taxon>
        <taxon>Pseudomonadati</taxon>
        <taxon>Pseudomonadota</taxon>
        <taxon>Alphaproteobacteria</taxon>
        <taxon>Caulobacterales</taxon>
        <taxon>Caulobacteraceae</taxon>
        <taxon>Caulobacter</taxon>
    </lineage>
</organism>
<dbReference type="Pfam" id="PF18676">
    <property type="entry name" value="MBG_2"/>
    <property type="match status" value="1"/>
</dbReference>
<feature type="compositionally biased region" description="Basic residues" evidence="1">
    <location>
        <begin position="46"/>
        <end position="58"/>
    </location>
</feature>
<dbReference type="EMBL" id="JADWOX010000026">
    <property type="protein sequence ID" value="MBI1686740.1"/>
    <property type="molecule type" value="Genomic_DNA"/>
</dbReference>
<feature type="compositionally biased region" description="Basic and acidic residues" evidence="1">
    <location>
        <begin position="82"/>
        <end position="97"/>
    </location>
</feature>
<feature type="compositionally biased region" description="Basic and acidic residues" evidence="1">
    <location>
        <begin position="14"/>
        <end position="28"/>
    </location>
</feature>
<evidence type="ECO:0000256" key="1">
    <source>
        <dbReference type="SAM" id="MobiDB-lite"/>
    </source>
</evidence>
<comment type="caution">
    <text evidence="3">The sequence shown here is derived from an EMBL/GenBank/DDBJ whole genome shotgun (WGS) entry which is preliminary data.</text>
</comment>
<sequence>MGLFRRQSGPHHHGPPDDHRSAGRDRGNGHRPAGRQRSLVPGRDQRHGRRFRLPRHPGLRPLRPDHRDRPDGGPAFGPRHRPGLDGDHRRPDPDRVVGRRGQFRRRQPGGAARRLHQHRRPAEAARRSLADHHRDRAEHGDAGPDLACRHDLRQHGQGDGRRGGRRDRAGLRRNLHQCARRRRGDRQQRCRPLADLPPGGRQCVRLDRGQQLQRPGGQELLRFGHFDPTLTYRITVGDLVAGDAFTGGLARDAGETAGAYAITRGTLALSANYDLTFTGARFTIDPLPPAEQNGSTTLKHLNASPDFTLDWDPEPKLEALGAACSGEGCPSQLATVALLH</sequence>
<evidence type="ECO:0000313" key="3">
    <source>
        <dbReference type="EMBL" id="MBI1686740.1"/>
    </source>
</evidence>
<name>A0ABS0T4C7_9CAUL</name>
<feature type="domain" description="MBG" evidence="2">
    <location>
        <begin position="223"/>
        <end position="283"/>
    </location>
</feature>
<gene>
    <name evidence="3" type="ORF">I4Q42_23985</name>
</gene>
<protein>
    <recommendedName>
        <fullName evidence="2">MBG domain-containing protein</fullName>
    </recommendedName>
</protein>
<feature type="compositionally biased region" description="Basic residues" evidence="1">
    <location>
        <begin position="101"/>
        <end position="119"/>
    </location>
</feature>
<feature type="compositionally biased region" description="Basic and acidic residues" evidence="1">
    <location>
        <begin position="120"/>
        <end position="170"/>
    </location>
</feature>
<feature type="compositionally biased region" description="Basic and acidic residues" evidence="1">
    <location>
        <begin position="62"/>
        <end position="71"/>
    </location>
</feature>
<evidence type="ECO:0000313" key="4">
    <source>
        <dbReference type="Proteomes" id="UP000639859"/>
    </source>
</evidence>
<reference evidence="3 4" key="1">
    <citation type="submission" date="2020-11" db="EMBL/GenBank/DDBJ databases">
        <title>genome sequence of strain KACC 18849.</title>
        <authorList>
            <person name="Gao J."/>
            <person name="Zhang X."/>
        </authorList>
    </citation>
    <scope>NUCLEOTIDE SEQUENCE [LARGE SCALE GENOMIC DNA]</scope>
    <source>
        <strain evidence="3 4">KACC 18849</strain>
    </source>
</reference>
<proteinExistence type="predicted"/>
<accession>A0ABS0T4C7</accession>
<keyword evidence="4" id="KW-1185">Reference proteome</keyword>
<evidence type="ECO:0000259" key="2">
    <source>
        <dbReference type="Pfam" id="PF18676"/>
    </source>
</evidence>